<protein>
    <submittedName>
        <fullName evidence="1">Uncharacterized protein</fullName>
    </submittedName>
</protein>
<evidence type="ECO:0000313" key="1">
    <source>
        <dbReference type="EMBL" id="OTF82480.1"/>
    </source>
</evidence>
<feature type="non-terminal residue" evidence="1">
    <location>
        <position position="91"/>
    </location>
</feature>
<accession>A0A1Y3BNB3</accession>
<dbReference type="EMBL" id="MUJZ01008293">
    <property type="protein sequence ID" value="OTF82480.1"/>
    <property type="molecule type" value="Genomic_DNA"/>
</dbReference>
<dbReference type="OrthoDB" id="10251371at2759"/>
<gene>
    <name evidence="1" type="ORF">BLA29_012908</name>
</gene>
<reference evidence="1 2" key="1">
    <citation type="submission" date="2017-03" db="EMBL/GenBank/DDBJ databases">
        <title>Genome Survey of Euroglyphus maynei.</title>
        <authorList>
            <person name="Arlian L.G."/>
            <person name="Morgan M.S."/>
            <person name="Rider S.D."/>
        </authorList>
    </citation>
    <scope>NUCLEOTIDE SEQUENCE [LARGE SCALE GENOMIC DNA]</scope>
    <source>
        <strain evidence="1">Arlian Lab</strain>
        <tissue evidence="1">Whole body</tissue>
    </source>
</reference>
<keyword evidence="2" id="KW-1185">Reference proteome</keyword>
<dbReference type="AlphaFoldDB" id="A0A1Y3BNB3"/>
<sequence length="91" mass="10780">MARRSHNETFILLRNNAQKNRSFYRDFNKDDERVKLVGDNGDDDEEIYDLELSNNQILDGENGELFHGAAYPSWISSLDEFRYESFNIRDK</sequence>
<dbReference type="Proteomes" id="UP000194236">
    <property type="component" value="Unassembled WGS sequence"/>
</dbReference>
<organism evidence="1 2">
    <name type="scientific">Euroglyphus maynei</name>
    <name type="common">Mayne's house dust mite</name>
    <dbReference type="NCBI Taxonomy" id="6958"/>
    <lineage>
        <taxon>Eukaryota</taxon>
        <taxon>Metazoa</taxon>
        <taxon>Ecdysozoa</taxon>
        <taxon>Arthropoda</taxon>
        <taxon>Chelicerata</taxon>
        <taxon>Arachnida</taxon>
        <taxon>Acari</taxon>
        <taxon>Acariformes</taxon>
        <taxon>Sarcoptiformes</taxon>
        <taxon>Astigmata</taxon>
        <taxon>Psoroptidia</taxon>
        <taxon>Analgoidea</taxon>
        <taxon>Pyroglyphidae</taxon>
        <taxon>Pyroglyphinae</taxon>
        <taxon>Euroglyphus</taxon>
    </lineage>
</organism>
<evidence type="ECO:0000313" key="2">
    <source>
        <dbReference type="Proteomes" id="UP000194236"/>
    </source>
</evidence>
<proteinExistence type="predicted"/>
<name>A0A1Y3BNB3_EURMA</name>
<comment type="caution">
    <text evidence="1">The sequence shown here is derived from an EMBL/GenBank/DDBJ whole genome shotgun (WGS) entry which is preliminary data.</text>
</comment>